<proteinExistence type="predicted"/>
<keyword evidence="3" id="KW-1185">Reference proteome</keyword>
<feature type="compositionally biased region" description="Polar residues" evidence="1">
    <location>
        <begin position="36"/>
        <end position="45"/>
    </location>
</feature>
<organism evidence="2 3">
    <name type="scientific">Solanum tuberosum</name>
    <name type="common">Potato</name>
    <dbReference type="NCBI Taxonomy" id="4113"/>
    <lineage>
        <taxon>Eukaryota</taxon>
        <taxon>Viridiplantae</taxon>
        <taxon>Streptophyta</taxon>
        <taxon>Embryophyta</taxon>
        <taxon>Tracheophyta</taxon>
        <taxon>Spermatophyta</taxon>
        <taxon>Magnoliopsida</taxon>
        <taxon>eudicotyledons</taxon>
        <taxon>Gunneridae</taxon>
        <taxon>Pentapetalae</taxon>
        <taxon>asterids</taxon>
        <taxon>lamiids</taxon>
        <taxon>Solanales</taxon>
        <taxon>Solanaceae</taxon>
        <taxon>Solanoideae</taxon>
        <taxon>Solaneae</taxon>
        <taxon>Solanum</taxon>
    </lineage>
</organism>
<name>M1DR10_SOLTU</name>
<feature type="region of interest" description="Disordered" evidence="1">
    <location>
        <begin position="1"/>
        <end position="109"/>
    </location>
</feature>
<evidence type="ECO:0000313" key="3">
    <source>
        <dbReference type="Proteomes" id="UP000011115"/>
    </source>
</evidence>
<dbReference type="HOGENOM" id="CLU_072932_0_0_1"/>
<evidence type="ECO:0000256" key="1">
    <source>
        <dbReference type="SAM" id="MobiDB-lite"/>
    </source>
</evidence>
<dbReference type="Proteomes" id="UP000011115">
    <property type="component" value="Unassembled WGS sequence"/>
</dbReference>
<accession>M1DR10</accession>
<evidence type="ECO:0000313" key="2">
    <source>
        <dbReference type="EnsemblPlants" id="PGSC0003DMT400092989"/>
    </source>
</evidence>
<feature type="compositionally biased region" description="Low complexity" evidence="1">
    <location>
        <begin position="81"/>
        <end position="93"/>
    </location>
</feature>
<protein>
    <submittedName>
        <fullName evidence="2">Uncharacterized protein</fullName>
    </submittedName>
</protein>
<dbReference type="PaxDb" id="4113-PGSC0003DMT400092989"/>
<dbReference type="EnsemblPlants" id="PGSC0003DMT400092989">
    <property type="protein sequence ID" value="PGSC0003DMT400092989"/>
    <property type="gene ID" value="PGSC0003DMG400042560"/>
</dbReference>
<sequence>MSFVFSRTMPPRRKNATKLAPSPTASQSECHDDSEASSSEVQINVTPEDHSPRATRAQTKKDILQDTPPQSEEGGSHSGRSKASGSESNASSEVDTRVREEAATIDEDVEITDDDTMVMYVNIHEPDPAARPQLIACYLSMWTVNRSKKFFNKGIVTKNESFNRHAIMPETRVVVADIKVFPDIYWTFQFHQFDWMENAPGEYSNHLAREFYSSYAVTLMNFVAETETTKCGQRDNAITWVPLNSIIVRGESIDISEATINRMLHGPNYTVPDSVGLFEGKHHAVTSDTTMEIQESRERVLC</sequence>
<dbReference type="Gramene" id="PGSC0003DMT400092989">
    <property type="protein sequence ID" value="PGSC0003DMT400092989"/>
    <property type="gene ID" value="PGSC0003DMG400042560"/>
</dbReference>
<dbReference type="InParanoid" id="M1DR10"/>
<reference evidence="3" key="1">
    <citation type="journal article" date="2011" name="Nature">
        <title>Genome sequence and analysis of the tuber crop potato.</title>
        <authorList>
            <consortium name="The Potato Genome Sequencing Consortium"/>
        </authorList>
    </citation>
    <scope>NUCLEOTIDE SEQUENCE [LARGE SCALE GENOMIC DNA]</scope>
    <source>
        <strain evidence="3">cv. DM1-3 516 R44</strain>
    </source>
</reference>
<dbReference type="AlphaFoldDB" id="M1DR10"/>
<reference evidence="2" key="2">
    <citation type="submission" date="2015-06" db="UniProtKB">
        <authorList>
            <consortium name="EnsemblPlants"/>
        </authorList>
    </citation>
    <scope>IDENTIFICATION</scope>
    <source>
        <strain evidence="2">DM1-3 516 R44</strain>
    </source>
</reference>